<dbReference type="AlphaFoldDB" id="A0A371E642"/>
<dbReference type="Proteomes" id="UP000257109">
    <property type="component" value="Unassembled WGS sequence"/>
</dbReference>
<sequence length="107" mass="12410">MVIKVVEVIAIQPPLSFIVQLPYLELKPLLKKLKYAYLEANQNLVQVGPKKFGMIMVLERLASKSHYYFLYGFPGYMHIHIALKDQHKTTFTCLFGIFACTRMPFNL</sequence>
<reference evidence="1" key="1">
    <citation type="submission" date="2018-05" db="EMBL/GenBank/DDBJ databases">
        <title>Draft genome of Mucuna pruriens seed.</title>
        <authorList>
            <person name="Nnadi N.E."/>
            <person name="Vos R."/>
            <person name="Hasami M.H."/>
            <person name="Devisetty U.K."/>
            <person name="Aguiy J.C."/>
        </authorList>
    </citation>
    <scope>NUCLEOTIDE SEQUENCE [LARGE SCALE GENOMIC DNA]</scope>
    <source>
        <strain evidence="1">JCA_2017</strain>
    </source>
</reference>
<evidence type="ECO:0000313" key="2">
    <source>
        <dbReference type="Proteomes" id="UP000257109"/>
    </source>
</evidence>
<feature type="non-terminal residue" evidence="1">
    <location>
        <position position="1"/>
    </location>
</feature>
<protein>
    <submittedName>
        <fullName evidence="1">Uncharacterized protein</fullName>
    </submittedName>
</protein>
<proteinExistence type="predicted"/>
<keyword evidence="2" id="KW-1185">Reference proteome</keyword>
<comment type="caution">
    <text evidence="1">The sequence shown here is derived from an EMBL/GenBank/DDBJ whole genome shotgun (WGS) entry which is preliminary data.</text>
</comment>
<dbReference type="InterPro" id="IPR043502">
    <property type="entry name" value="DNA/RNA_pol_sf"/>
</dbReference>
<dbReference type="SUPFAM" id="SSF56672">
    <property type="entry name" value="DNA/RNA polymerases"/>
    <property type="match status" value="1"/>
</dbReference>
<gene>
    <name evidence="1" type="ORF">CR513_60253</name>
</gene>
<dbReference type="Gene3D" id="3.10.10.10">
    <property type="entry name" value="HIV Type 1 Reverse Transcriptase, subunit A, domain 1"/>
    <property type="match status" value="1"/>
</dbReference>
<dbReference type="EMBL" id="QJKJ01016098">
    <property type="protein sequence ID" value="RDX61511.1"/>
    <property type="molecule type" value="Genomic_DNA"/>
</dbReference>
<evidence type="ECO:0000313" key="1">
    <source>
        <dbReference type="EMBL" id="RDX61511.1"/>
    </source>
</evidence>
<organism evidence="1 2">
    <name type="scientific">Mucuna pruriens</name>
    <name type="common">Velvet bean</name>
    <name type="synonym">Dolichos pruriens</name>
    <dbReference type="NCBI Taxonomy" id="157652"/>
    <lineage>
        <taxon>Eukaryota</taxon>
        <taxon>Viridiplantae</taxon>
        <taxon>Streptophyta</taxon>
        <taxon>Embryophyta</taxon>
        <taxon>Tracheophyta</taxon>
        <taxon>Spermatophyta</taxon>
        <taxon>Magnoliopsida</taxon>
        <taxon>eudicotyledons</taxon>
        <taxon>Gunneridae</taxon>
        <taxon>Pentapetalae</taxon>
        <taxon>rosids</taxon>
        <taxon>fabids</taxon>
        <taxon>Fabales</taxon>
        <taxon>Fabaceae</taxon>
        <taxon>Papilionoideae</taxon>
        <taxon>50 kb inversion clade</taxon>
        <taxon>NPAAA clade</taxon>
        <taxon>indigoferoid/millettioid clade</taxon>
        <taxon>Phaseoleae</taxon>
        <taxon>Mucuna</taxon>
    </lineage>
</organism>
<name>A0A371E642_MUCPR</name>
<accession>A0A371E642</accession>